<sequence>MLLHAMPRINRRRVSVTLLAIAALGVAGTGTAIAAPAPAPAPAAVAPADVSAAAALTFADEFNGAAGTAPDSSKWVRETGGGGWGNQELEYYTTSTSNAALDGNGNLVITARRENPAGYSCWYGSCQYTSARLTTNGKFTQAYGRFEARIKIPRGQGMWPAFWMLGNNIGSVGWPNSGEIDIMENVGKEPNAVHGSLHGPGYSGGNPLTGTYNLGRPFADDFHTFAVDWTPGAVAWSVDGVQYLRHTSAETNGNPWVFDHPFFMILNVAVGGVWPGSPDGSTVFPQQMVIDYVRVYSSDSGGGGGGGGSGATGQITGVGGKCVDVAGANTANGTAVQLWDCNGTGAQRWTMATDGTVRALGKCLDVTSAGTANGTQVQLWDCNGSGAQQWRYTSGRDLVNPQANKCLDATGASSANGTRLQIWDCTGGANQKWTVPTG</sequence>
<dbReference type="EMBL" id="BOON01000036">
    <property type="protein sequence ID" value="GII24415.1"/>
    <property type="molecule type" value="Genomic_DNA"/>
</dbReference>
<feature type="chain" id="PRO_5035172696" evidence="2">
    <location>
        <begin position="35"/>
        <end position="438"/>
    </location>
</feature>
<reference evidence="4" key="1">
    <citation type="submission" date="2021-01" db="EMBL/GenBank/DDBJ databases">
        <title>Whole genome shotgun sequence of Planosporangium mesophilum NBRC 109066.</title>
        <authorList>
            <person name="Komaki H."/>
            <person name="Tamura T."/>
        </authorList>
    </citation>
    <scope>NUCLEOTIDE SEQUENCE</scope>
    <source>
        <strain evidence="4">NBRC 109066</strain>
    </source>
</reference>
<evidence type="ECO:0000313" key="4">
    <source>
        <dbReference type="EMBL" id="GII24415.1"/>
    </source>
</evidence>
<dbReference type="InterPro" id="IPR000757">
    <property type="entry name" value="Beta-glucanase-like"/>
</dbReference>
<dbReference type="PROSITE" id="PS50231">
    <property type="entry name" value="RICIN_B_LECTIN"/>
    <property type="match status" value="1"/>
</dbReference>
<name>A0A8J3TC47_9ACTN</name>
<dbReference type="Pfam" id="PF00652">
    <property type="entry name" value="Ricin_B_lectin"/>
    <property type="match status" value="1"/>
</dbReference>
<keyword evidence="2" id="KW-0732">Signal</keyword>
<evidence type="ECO:0000313" key="5">
    <source>
        <dbReference type="Proteomes" id="UP000599074"/>
    </source>
</evidence>
<dbReference type="SMART" id="SM00458">
    <property type="entry name" value="RICIN"/>
    <property type="match status" value="1"/>
</dbReference>
<protein>
    <submittedName>
        <fullName evidence="4">Hydrolase</fullName>
    </submittedName>
</protein>
<dbReference type="CDD" id="cd08023">
    <property type="entry name" value="GH16_laminarinase_like"/>
    <property type="match status" value="1"/>
</dbReference>
<dbReference type="CDD" id="cd23451">
    <property type="entry name" value="beta-trefoil_Ricin_laminarinase"/>
    <property type="match status" value="1"/>
</dbReference>
<dbReference type="PROSITE" id="PS51762">
    <property type="entry name" value="GH16_2"/>
    <property type="match status" value="1"/>
</dbReference>
<dbReference type="Gene3D" id="2.60.120.200">
    <property type="match status" value="1"/>
</dbReference>
<dbReference type="InterPro" id="IPR000772">
    <property type="entry name" value="Ricin_B_lectin"/>
</dbReference>
<evidence type="ECO:0000259" key="3">
    <source>
        <dbReference type="PROSITE" id="PS51762"/>
    </source>
</evidence>
<dbReference type="PANTHER" id="PTHR10963:SF55">
    <property type="entry name" value="GLYCOSIDE HYDROLASE FAMILY 16 PROTEIN"/>
    <property type="match status" value="1"/>
</dbReference>
<dbReference type="PANTHER" id="PTHR10963">
    <property type="entry name" value="GLYCOSYL HYDROLASE-RELATED"/>
    <property type="match status" value="1"/>
</dbReference>
<dbReference type="GO" id="GO:0004553">
    <property type="term" value="F:hydrolase activity, hydrolyzing O-glycosyl compounds"/>
    <property type="evidence" value="ECO:0007669"/>
    <property type="project" value="InterPro"/>
</dbReference>
<dbReference type="Pfam" id="PF00722">
    <property type="entry name" value="Glyco_hydro_16"/>
    <property type="match status" value="1"/>
</dbReference>
<comment type="caution">
    <text evidence="4">The sequence shown here is derived from an EMBL/GenBank/DDBJ whole genome shotgun (WGS) entry which is preliminary data.</text>
</comment>
<dbReference type="SUPFAM" id="SSF50370">
    <property type="entry name" value="Ricin B-like lectins"/>
    <property type="match status" value="1"/>
</dbReference>
<dbReference type="InterPro" id="IPR035992">
    <property type="entry name" value="Ricin_B-like_lectins"/>
</dbReference>
<dbReference type="SUPFAM" id="SSF49899">
    <property type="entry name" value="Concanavalin A-like lectins/glucanases"/>
    <property type="match status" value="1"/>
</dbReference>
<dbReference type="Proteomes" id="UP000599074">
    <property type="component" value="Unassembled WGS sequence"/>
</dbReference>
<dbReference type="InterPro" id="IPR013320">
    <property type="entry name" value="ConA-like_dom_sf"/>
</dbReference>
<keyword evidence="4" id="KW-0378">Hydrolase</keyword>
<accession>A0A8J3TC47</accession>
<proteinExistence type="inferred from homology"/>
<feature type="signal peptide" evidence="2">
    <location>
        <begin position="1"/>
        <end position="34"/>
    </location>
</feature>
<gene>
    <name evidence="4" type="ORF">Pme01_40120</name>
</gene>
<dbReference type="Gene3D" id="2.80.10.50">
    <property type="match status" value="2"/>
</dbReference>
<feature type="domain" description="GH16" evidence="3">
    <location>
        <begin position="32"/>
        <end position="301"/>
    </location>
</feature>
<dbReference type="AlphaFoldDB" id="A0A8J3TC47"/>
<organism evidence="4 5">
    <name type="scientific">Planosporangium mesophilum</name>
    <dbReference type="NCBI Taxonomy" id="689768"/>
    <lineage>
        <taxon>Bacteria</taxon>
        <taxon>Bacillati</taxon>
        <taxon>Actinomycetota</taxon>
        <taxon>Actinomycetes</taxon>
        <taxon>Micromonosporales</taxon>
        <taxon>Micromonosporaceae</taxon>
        <taxon>Planosporangium</taxon>
    </lineage>
</organism>
<dbReference type="InterPro" id="IPR050546">
    <property type="entry name" value="Glycosyl_Hydrlase_16"/>
</dbReference>
<evidence type="ECO:0000256" key="1">
    <source>
        <dbReference type="ARBA" id="ARBA00006865"/>
    </source>
</evidence>
<dbReference type="GO" id="GO:0005975">
    <property type="term" value="P:carbohydrate metabolic process"/>
    <property type="evidence" value="ECO:0007669"/>
    <property type="project" value="InterPro"/>
</dbReference>
<keyword evidence="5" id="KW-1185">Reference proteome</keyword>
<comment type="similarity">
    <text evidence="1">Belongs to the glycosyl hydrolase 16 family.</text>
</comment>
<evidence type="ECO:0000256" key="2">
    <source>
        <dbReference type="SAM" id="SignalP"/>
    </source>
</evidence>